<keyword evidence="2" id="KW-1185">Reference proteome</keyword>
<comment type="caution">
    <text evidence="1">The sequence shown here is derived from an EMBL/GenBank/DDBJ whole genome shotgun (WGS) entry which is preliminary data.</text>
</comment>
<evidence type="ECO:0000313" key="1">
    <source>
        <dbReference type="EMBL" id="OYO24343.1"/>
    </source>
</evidence>
<dbReference type="EMBL" id="NMVQ01000004">
    <property type="protein sequence ID" value="OYO24343.1"/>
    <property type="molecule type" value="Genomic_DNA"/>
</dbReference>
<evidence type="ECO:0000313" key="2">
    <source>
        <dbReference type="Proteomes" id="UP000216311"/>
    </source>
</evidence>
<proteinExistence type="predicted"/>
<dbReference type="AlphaFoldDB" id="A0A255HBF0"/>
<name>A0A255HBF0_9ACTN</name>
<gene>
    <name evidence="1" type="ORF">CGZ93_04385</name>
</gene>
<accession>A0A255HBF0</accession>
<organism evidence="1 2">
    <name type="scientific">Enemella dayhoffiae</name>
    <dbReference type="NCBI Taxonomy" id="2016507"/>
    <lineage>
        <taxon>Bacteria</taxon>
        <taxon>Bacillati</taxon>
        <taxon>Actinomycetota</taxon>
        <taxon>Actinomycetes</taxon>
        <taxon>Propionibacteriales</taxon>
        <taxon>Propionibacteriaceae</taxon>
        <taxon>Enemella</taxon>
    </lineage>
</organism>
<sequence length="152" mass="16967">MMSVHLISDGSAHSVPDDWNSGDRLYFDDATLGRLCDGPLPGLNDLVVTISLAQLVRAEYMTPNVELGRTLSDEQVAAAHLALIASTARHGLILDLPWRDRASFEAYRLAHGHQGWTGRRTLVAEFFSPIMDRLQELENERFLSALRRAALR</sequence>
<protein>
    <submittedName>
        <fullName evidence="1">Uncharacterized protein</fullName>
    </submittedName>
</protein>
<dbReference type="Proteomes" id="UP000216311">
    <property type="component" value="Unassembled WGS sequence"/>
</dbReference>
<reference evidence="1 2" key="1">
    <citation type="submission" date="2017-07" db="EMBL/GenBank/DDBJ databases">
        <title>Draft whole genome sequences of clinical Proprionibacteriaceae strains.</title>
        <authorList>
            <person name="Bernier A.-M."/>
            <person name="Bernard K."/>
            <person name="Domingo M.-C."/>
        </authorList>
    </citation>
    <scope>NUCLEOTIDE SEQUENCE [LARGE SCALE GENOMIC DNA]</scope>
    <source>
        <strain evidence="1 2">NML 130396</strain>
    </source>
</reference>